<sequence length="63" mass="7238">MIYSLLLGSPATDKTSSLSLRIPCNNQGIPYVELLSISHSFIRFPSHLLHRDIDVYSLDSWYR</sequence>
<dbReference type="STRING" id="1921010.MMIC_P1589"/>
<proteinExistence type="predicted"/>
<evidence type="ECO:0000313" key="1">
    <source>
        <dbReference type="EMBL" id="GAV20617.1"/>
    </source>
</evidence>
<name>A0A1L8CNZ1_9PROT</name>
<comment type="caution">
    <text evidence="1">The sequence shown here is derived from an EMBL/GenBank/DDBJ whole genome shotgun (WGS) entry which is preliminary data.</text>
</comment>
<organism evidence="1 2">
    <name type="scientific">Mariprofundus micogutta</name>
    <dbReference type="NCBI Taxonomy" id="1921010"/>
    <lineage>
        <taxon>Bacteria</taxon>
        <taxon>Pseudomonadati</taxon>
        <taxon>Pseudomonadota</taxon>
        <taxon>Candidatius Mariprofundia</taxon>
        <taxon>Mariprofundales</taxon>
        <taxon>Mariprofundaceae</taxon>
        <taxon>Mariprofundus</taxon>
    </lineage>
</organism>
<protein>
    <submittedName>
        <fullName evidence="1">Uncharacterized protein</fullName>
    </submittedName>
</protein>
<gene>
    <name evidence="1" type="ORF">MMIC_P1589</name>
</gene>
<dbReference type="Proteomes" id="UP000231632">
    <property type="component" value="Unassembled WGS sequence"/>
</dbReference>
<accession>A0A1L8CNZ1</accession>
<dbReference type="AlphaFoldDB" id="A0A1L8CNZ1"/>
<keyword evidence="2" id="KW-1185">Reference proteome</keyword>
<evidence type="ECO:0000313" key="2">
    <source>
        <dbReference type="Proteomes" id="UP000231632"/>
    </source>
</evidence>
<reference evidence="1 2" key="1">
    <citation type="journal article" date="2017" name="Arch. Microbiol.">
        <title>Mariprofundus micogutta sp. nov., a novel iron-oxidizing zetaproteobacterium isolated from a deep-sea hydrothermal field at the Bayonnaise knoll of the Izu-Ogasawara arc, and a description of Mariprofundales ord. nov. and Zetaproteobacteria classis nov.</title>
        <authorList>
            <person name="Makita H."/>
            <person name="Tanaka E."/>
            <person name="Mitsunobu S."/>
            <person name="Miyazaki M."/>
            <person name="Nunoura T."/>
            <person name="Uematsu K."/>
            <person name="Takaki Y."/>
            <person name="Nishi S."/>
            <person name="Shimamura S."/>
            <person name="Takai K."/>
        </authorList>
    </citation>
    <scope>NUCLEOTIDE SEQUENCE [LARGE SCALE GENOMIC DNA]</scope>
    <source>
        <strain evidence="1 2">ET2</strain>
    </source>
</reference>
<dbReference type="EMBL" id="BDFD01000013">
    <property type="protein sequence ID" value="GAV20617.1"/>
    <property type="molecule type" value="Genomic_DNA"/>
</dbReference>